<dbReference type="EMBL" id="CAJNOK010004339">
    <property type="protein sequence ID" value="CAF0934387.1"/>
    <property type="molecule type" value="Genomic_DNA"/>
</dbReference>
<dbReference type="InterPro" id="IPR011990">
    <property type="entry name" value="TPR-like_helical_dom_sf"/>
</dbReference>
<evidence type="ECO:0008006" key="4">
    <source>
        <dbReference type="Google" id="ProtNLM"/>
    </source>
</evidence>
<protein>
    <recommendedName>
        <fullName evidence="4">Tetratricopeptide repeat protein</fullName>
    </recommendedName>
</protein>
<evidence type="ECO:0000313" key="2">
    <source>
        <dbReference type="EMBL" id="CAF3710306.1"/>
    </source>
</evidence>
<dbReference type="Proteomes" id="UP000682733">
    <property type="component" value="Unassembled WGS sequence"/>
</dbReference>
<comment type="caution">
    <text evidence="2">The sequence shown here is derived from an EMBL/GenBank/DDBJ whole genome shotgun (WGS) entry which is preliminary data.</text>
</comment>
<organism evidence="2 3">
    <name type="scientific">Didymodactylos carnosus</name>
    <dbReference type="NCBI Taxonomy" id="1234261"/>
    <lineage>
        <taxon>Eukaryota</taxon>
        <taxon>Metazoa</taxon>
        <taxon>Spiralia</taxon>
        <taxon>Gnathifera</taxon>
        <taxon>Rotifera</taxon>
        <taxon>Eurotatoria</taxon>
        <taxon>Bdelloidea</taxon>
        <taxon>Philodinida</taxon>
        <taxon>Philodinidae</taxon>
        <taxon>Didymodactylos</taxon>
    </lineage>
</organism>
<dbReference type="AlphaFoldDB" id="A0A8S2I6I1"/>
<evidence type="ECO:0000313" key="1">
    <source>
        <dbReference type="EMBL" id="CAF0934387.1"/>
    </source>
</evidence>
<reference evidence="2" key="1">
    <citation type="submission" date="2021-02" db="EMBL/GenBank/DDBJ databases">
        <authorList>
            <person name="Nowell W R."/>
        </authorList>
    </citation>
    <scope>NUCLEOTIDE SEQUENCE</scope>
</reference>
<dbReference type="Gene3D" id="3.90.176.10">
    <property type="entry name" value="Toxin ADP-ribosyltransferase, Chain A, domain 1"/>
    <property type="match status" value="1"/>
</dbReference>
<evidence type="ECO:0000313" key="3">
    <source>
        <dbReference type="Proteomes" id="UP000682733"/>
    </source>
</evidence>
<proteinExistence type="predicted"/>
<dbReference type="Proteomes" id="UP000677228">
    <property type="component" value="Unassembled WGS sequence"/>
</dbReference>
<dbReference type="SUPFAM" id="SSF48452">
    <property type="entry name" value="TPR-like"/>
    <property type="match status" value="1"/>
</dbReference>
<dbReference type="EMBL" id="CAJOBA010004341">
    <property type="protein sequence ID" value="CAF3710306.1"/>
    <property type="molecule type" value="Genomic_DNA"/>
</dbReference>
<gene>
    <name evidence="1" type="ORF">OVA965_LOCUS11304</name>
    <name evidence="2" type="ORF">TMI583_LOCUS11300</name>
</gene>
<accession>A0A8S2I6I1</accession>
<sequence length="521" mass="59957">MHEINSPKLLFDNIFVHYAENNDLFERALYALIGTSFLRLKDIPKLTSKLDTASRRCLIENYNRLCYPRLPAKDYEEQVTMMDFALVLACEVNPPEIVMDKIIAIVCAENGNIDGAGAIFRHVLEKQETKSLDAAMTYSDIAWTHYLQELYVSALYCENQAFAIRKEKMDESYLLFADQYHSLGCIHEAKQDFHKATICYAKSLEILELNFVSNNVIQDTSSKYYKYKSAYARYTFNRNPKAANRHSFAFTPIQPSLAVEKTRPEYLNWIKQRLLETEWHDAKEIYYHLLTLPEWLNDPQFLEDRQKNDDQVIGVPPKFDAAAKGILNEGLSLGKEQEARKLAQELQSLKDGGKFVMLQMSVQLFTKSSFLDKLVNKTLLEGDDSKMKTLGRYCHLLDRYFAEIDDQAKLYDIMVYGGANLNLALLRTYIDAIGTLSKKWLGFSSASKNAKLAELFGNTLFIIRMHRTYGEGINKVADISKISNFPEEEEVLFTAGIEFIIEKVEIHCTGKKFRIYLTVYV</sequence>
<dbReference type="SUPFAM" id="SSF56399">
    <property type="entry name" value="ADP-ribosylation"/>
    <property type="match status" value="1"/>
</dbReference>
<dbReference type="Gene3D" id="1.25.40.10">
    <property type="entry name" value="Tetratricopeptide repeat domain"/>
    <property type="match status" value="1"/>
</dbReference>
<name>A0A8S2I6I1_9BILA</name>